<dbReference type="EMBL" id="JACXVP010000012">
    <property type="protein sequence ID" value="KAG5573319.1"/>
    <property type="molecule type" value="Genomic_DNA"/>
</dbReference>
<keyword evidence="2" id="KW-1185">Reference proteome</keyword>
<reference evidence="1 2" key="1">
    <citation type="submission" date="2020-09" db="EMBL/GenBank/DDBJ databases">
        <title>De no assembly of potato wild relative species, Solanum commersonii.</title>
        <authorList>
            <person name="Cho K."/>
        </authorList>
    </citation>
    <scope>NUCLEOTIDE SEQUENCE [LARGE SCALE GENOMIC DNA]</scope>
    <source>
        <strain evidence="1">LZ3.2</strain>
        <tissue evidence="1">Leaf</tissue>
    </source>
</reference>
<organism evidence="1 2">
    <name type="scientific">Solanum commersonii</name>
    <name type="common">Commerson's wild potato</name>
    <name type="synonym">Commerson's nightshade</name>
    <dbReference type="NCBI Taxonomy" id="4109"/>
    <lineage>
        <taxon>Eukaryota</taxon>
        <taxon>Viridiplantae</taxon>
        <taxon>Streptophyta</taxon>
        <taxon>Embryophyta</taxon>
        <taxon>Tracheophyta</taxon>
        <taxon>Spermatophyta</taxon>
        <taxon>Magnoliopsida</taxon>
        <taxon>eudicotyledons</taxon>
        <taxon>Gunneridae</taxon>
        <taxon>Pentapetalae</taxon>
        <taxon>asterids</taxon>
        <taxon>lamiids</taxon>
        <taxon>Solanales</taxon>
        <taxon>Solanaceae</taxon>
        <taxon>Solanoideae</taxon>
        <taxon>Solaneae</taxon>
        <taxon>Solanum</taxon>
    </lineage>
</organism>
<comment type="caution">
    <text evidence="1">The sequence shown here is derived from an EMBL/GenBank/DDBJ whole genome shotgun (WGS) entry which is preliminary data.</text>
</comment>
<protein>
    <submittedName>
        <fullName evidence="1">Uncharacterized protein</fullName>
    </submittedName>
</protein>
<sequence>MLGTLKRGERKSKQEDMTCQKCRVVALGSKLQEMRDSHLMKLLSVMLHFKHVKILFDMGDSEIESQDLCLLCIITEATGTVEVLVAAEVPVIFR</sequence>
<proteinExistence type="predicted"/>
<gene>
    <name evidence="1" type="ORF">H5410_063085</name>
</gene>
<name>A0A9J5WDC0_SOLCO</name>
<dbReference type="Proteomes" id="UP000824120">
    <property type="component" value="Chromosome 12"/>
</dbReference>
<evidence type="ECO:0000313" key="2">
    <source>
        <dbReference type="Proteomes" id="UP000824120"/>
    </source>
</evidence>
<accession>A0A9J5WDC0</accession>
<evidence type="ECO:0000313" key="1">
    <source>
        <dbReference type="EMBL" id="KAG5573319.1"/>
    </source>
</evidence>
<dbReference type="AlphaFoldDB" id="A0A9J5WDC0"/>